<name>A0A936F3Q7_9BACT</name>
<dbReference type="GO" id="GO:0006352">
    <property type="term" value="P:DNA-templated transcription initiation"/>
    <property type="evidence" value="ECO:0007669"/>
    <property type="project" value="InterPro"/>
</dbReference>
<dbReference type="InterPro" id="IPR036388">
    <property type="entry name" value="WH-like_DNA-bd_sf"/>
</dbReference>
<dbReference type="Pfam" id="PF04542">
    <property type="entry name" value="Sigma70_r2"/>
    <property type="match status" value="1"/>
</dbReference>
<dbReference type="PANTHER" id="PTHR43133">
    <property type="entry name" value="RNA POLYMERASE ECF-TYPE SIGMA FACTO"/>
    <property type="match status" value="1"/>
</dbReference>
<reference evidence="8 9" key="1">
    <citation type="submission" date="2020-10" db="EMBL/GenBank/DDBJ databases">
        <title>Connecting structure to function with the recovery of over 1000 high-quality activated sludge metagenome-assembled genomes encoding full-length rRNA genes using long-read sequencing.</title>
        <authorList>
            <person name="Singleton C.M."/>
            <person name="Petriglieri F."/>
            <person name="Kristensen J.M."/>
            <person name="Kirkegaard R.H."/>
            <person name="Michaelsen T.Y."/>
            <person name="Andersen M.H."/>
            <person name="Karst S.M."/>
            <person name="Dueholm M.S."/>
            <person name="Nielsen P.H."/>
            <person name="Albertsen M."/>
        </authorList>
    </citation>
    <scope>NUCLEOTIDE SEQUENCE [LARGE SCALE GENOMIC DNA]</scope>
    <source>
        <strain evidence="8">OdNE_18-Q3-R46-58_MAXAC.008</strain>
    </source>
</reference>
<keyword evidence="2" id="KW-0805">Transcription regulation</keyword>
<dbReference type="SUPFAM" id="SSF88659">
    <property type="entry name" value="Sigma3 and sigma4 domains of RNA polymerase sigma factors"/>
    <property type="match status" value="1"/>
</dbReference>
<dbReference type="Proteomes" id="UP000709959">
    <property type="component" value="Unassembled WGS sequence"/>
</dbReference>
<dbReference type="PANTHER" id="PTHR43133:SF8">
    <property type="entry name" value="RNA POLYMERASE SIGMA FACTOR HI_1459-RELATED"/>
    <property type="match status" value="1"/>
</dbReference>
<evidence type="ECO:0000259" key="7">
    <source>
        <dbReference type="Pfam" id="PF08281"/>
    </source>
</evidence>
<evidence type="ECO:0000256" key="2">
    <source>
        <dbReference type="ARBA" id="ARBA00023015"/>
    </source>
</evidence>
<dbReference type="InterPro" id="IPR013249">
    <property type="entry name" value="RNA_pol_sigma70_r4_t2"/>
</dbReference>
<proteinExistence type="inferred from homology"/>
<evidence type="ECO:0000259" key="6">
    <source>
        <dbReference type="Pfam" id="PF04542"/>
    </source>
</evidence>
<keyword evidence="3" id="KW-0731">Sigma factor</keyword>
<accession>A0A936F3Q7</accession>
<comment type="similarity">
    <text evidence="1">Belongs to the sigma-70 factor family. ECF subfamily.</text>
</comment>
<evidence type="ECO:0000256" key="1">
    <source>
        <dbReference type="ARBA" id="ARBA00010641"/>
    </source>
</evidence>
<dbReference type="GO" id="GO:0003677">
    <property type="term" value="F:DNA binding"/>
    <property type="evidence" value="ECO:0007669"/>
    <property type="project" value="UniProtKB-KW"/>
</dbReference>
<gene>
    <name evidence="8" type="ORF">IPN91_13270</name>
</gene>
<feature type="domain" description="RNA polymerase sigma factor 70 region 4 type 2" evidence="7">
    <location>
        <begin position="145"/>
        <end position="195"/>
    </location>
</feature>
<dbReference type="InterPro" id="IPR007627">
    <property type="entry name" value="RNA_pol_sigma70_r2"/>
</dbReference>
<keyword evidence="5" id="KW-0804">Transcription</keyword>
<organism evidence="8 9">
    <name type="scientific">Candidatus Geothrix odensensis</name>
    <dbReference type="NCBI Taxonomy" id="2954440"/>
    <lineage>
        <taxon>Bacteria</taxon>
        <taxon>Pseudomonadati</taxon>
        <taxon>Acidobacteriota</taxon>
        <taxon>Holophagae</taxon>
        <taxon>Holophagales</taxon>
        <taxon>Holophagaceae</taxon>
        <taxon>Geothrix</taxon>
    </lineage>
</organism>
<dbReference type="InterPro" id="IPR014284">
    <property type="entry name" value="RNA_pol_sigma-70_dom"/>
</dbReference>
<dbReference type="CDD" id="cd06171">
    <property type="entry name" value="Sigma70_r4"/>
    <property type="match status" value="1"/>
</dbReference>
<sequence>MADPGQVRDPRPEAALVQSAAQGDPLAFEALVRPHLGMLFRVIDRILGNEAESQDALQDALLTLHRELPGFHGASKFSTWAYRICVNQALMARRKRVRRREDAIEDLMPRFGDEGHHMNVDTILDWSEDAEALMKVEQDELKVKVRAGLERLSDDQRAVFVLRDLEGWNTDEIARHLGITRELVRQRVHRARLALRAMLPEFAPVQEGR</sequence>
<dbReference type="InterPro" id="IPR039425">
    <property type="entry name" value="RNA_pol_sigma-70-like"/>
</dbReference>
<feature type="domain" description="RNA polymerase sigma-70 region 2" evidence="6">
    <location>
        <begin position="31"/>
        <end position="98"/>
    </location>
</feature>
<dbReference type="EMBL" id="JADKCH010000022">
    <property type="protein sequence ID" value="MBK8573567.1"/>
    <property type="molecule type" value="Genomic_DNA"/>
</dbReference>
<dbReference type="SUPFAM" id="SSF88946">
    <property type="entry name" value="Sigma2 domain of RNA polymerase sigma factors"/>
    <property type="match status" value="1"/>
</dbReference>
<evidence type="ECO:0000256" key="5">
    <source>
        <dbReference type="ARBA" id="ARBA00023163"/>
    </source>
</evidence>
<evidence type="ECO:0000256" key="3">
    <source>
        <dbReference type="ARBA" id="ARBA00023082"/>
    </source>
</evidence>
<dbReference type="AlphaFoldDB" id="A0A936F3Q7"/>
<dbReference type="NCBIfam" id="TIGR02937">
    <property type="entry name" value="sigma70-ECF"/>
    <property type="match status" value="1"/>
</dbReference>
<evidence type="ECO:0000313" key="9">
    <source>
        <dbReference type="Proteomes" id="UP000709959"/>
    </source>
</evidence>
<evidence type="ECO:0000256" key="4">
    <source>
        <dbReference type="ARBA" id="ARBA00023125"/>
    </source>
</evidence>
<dbReference type="Gene3D" id="1.10.10.10">
    <property type="entry name" value="Winged helix-like DNA-binding domain superfamily/Winged helix DNA-binding domain"/>
    <property type="match status" value="1"/>
</dbReference>
<keyword evidence="4" id="KW-0238">DNA-binding</keyword>
<comment type="caution">
    <text evidence="8">The sequence shown here is derived from an EMBL/GenBank/DDBJ whole genome shotgun (WGS) entry which is preliminary data.</text>
</comment>
<evidence type="ECO:0000313" key="8">
    <source>
        <dbReference type="EMBL" id="MBK8573567.1"/>
    </source>
</evidence>
<dbReference type="Pfam" id="PF08281">
    <property type="entry name" value="Sigma70_r4_2"/>
    <property type="match status" value="1"/>
</dbReference>
<dbReference type="GO" id="GO:0016987">
    <property type="term" value="F:sigma factor activity"/>
    <property type="evidence" value="ECO:0007669"/>
    <property type="project" value="UniProtKB-KW"/>
</dbReference>
<dbReference type="InterPro" id="IPR013325">
    <property type="entry name" value="RNA_pol_sigma_r2"/>
</dbReference>
<dbReference type="InterPro" id="IPR013324">
    <property type="entry name" value="RNA_pol_sigma_r3/r4-like"/>
</dbReference>
<protein>
    <submittedName>
        <fullName evidence="8">Sigma-70 family RNA polymerase sigma factor</fullName>
    </submittedName>
</protein>
<dbReference type="Gene3D" id="1.10.1740.10">
    <property type="match status" value="1"/>
</dbReference>